<dbReference type="CDD" id="cd17517">
    <property type="entry name" value="RMtype1_S_EcoKI_StySPI-TRD2-CR2_like"/>
    <property type="match status" value="1"/>
</dbReference>
<feature type="region of interest" description="Disordered" evidence="5">
    <location>
        <begin position="235"/>
        <end position="263"/>
    </location>
</feature>
<dbReference type="EMBL" id="JBHUHX010000024">
    <property type="protein sequence ID" value="MFD2112299.1"/>
    <property type="molecule type" value="Genomic_DNA"/>
</dbReference>
<keyword evidence="7" id="KW-0378">Hydrolase</keyword>
<keyword evidence="4" id="KW-0175">Coiled coil</keyword>
<keyword evidence="7" id="KW-0540">Nuclease</keyword>
<evidence type="ECO:0000256" key="5">
    <source>
        <dbReference type="SAM" id="MobiDB-lite"/>
    </source>
</evidence>
<dbReference type="InterPro" id="IPR044946">
    <property type="entry name" value="Restrct_endonuc_typeI_TRD_sf"/>
</dbReference>
<dbReference type="RefSeq" id="WP_386026463.1">
    <property type="nucleotide sequence ID" value="NZ_JBHUHX010000024.1"/>
</dbReference>
<dbReference type="InterPro" id="IPR000055">
    <property type="entry name" value="Restrct_endonuc_typeI_TRD"/>
</dbReference>
<evidence type="ECO:0000313" key="8">
    <source>
        <dbReference type="Proteomes" id="UP001597337"/>
    </source>
</evidence>
<feature type="compositionally biased region" description="Basic and acidic residues" evidence="5">
    <location>
        <begin position="244"/>
        <end position="253"/>
    </location>
</feature>
<dbReference type="Pfam" id="PF01420">
    <property type="entry name" value="Methylase_S"/>
    <property type="match status" value="2"/>
</dbReference>
<reference evidence="8" key="1">
    <citation type="journal article" date="2019" name="Int. J. Syst. Evol. Microbiol.">
        <title>The Global Catalogue of Microorganisms (GCM) 10K type strain sequencing project: providing services to taxonomists for standard genome sequencing and annotation.</title>
        <authorList>
            <consortium name="The Broad Institute Genomics Platform"/>
            <consortium name="The Broad Institute Genome Sequencing Center for Infectious Disease"/>
            <person name="Wu L."/>
            <person name="Ma J."/>
        </authorList>
    </citation>
    <scope>NUCLEOTIDE SEQUENCE [LARGE SCALE GENOMIC DNA]</scope>
    <source>
        <strain evidence="8">KACC 12597</strain>
    </source>
</reference>
<dbReference type="EC" id="3.1.21.-" evidence="7"/>
<proteinExistence type="inferred from homology"/>
<comment type="caution">
    <text evidence="7">The sequence shown here is derived from an EMBL/GenBank/DDBJ whole genome shotgun (WGS) entry which is preliminary data.</text>
</comment>
<keyword evidence="8" id="KW-1185">Reference proteome</keyword>
<dbReference type="Proteomes" id="UP001597337">
    <property type="component" value="Unassembled WGS sequence"/>
</dbReference>
<comment type="similarity">
    <text evidence="1">Belongs to the type-I restriction system S methylase family.</text>
</comment>
<protein>
    <submittedName>
        <fullName evidence="7">Restriction endonuclease subunit S</fullName>
        <ecNumber evidence="7">3.1.21.-</ecNumber>
    </submittedName>
</protein>
<feature type="domain" description="Type I restriction modification DNA specificity" evidence="6">
    <location>
        <begin position="7"/>
        <end position="170"/>
    </location>
</feature>
<keyword evidence="7" id="KW-0255">Endonuclease</keyword>
<organism evidence="7 8">
    <name type="scientific">Thiorhodococcus fuscus</name>
    <dbReference type="NCBI Taxonomy" id="527200"/>
    <lineage>
        <taxon>Bacteria</taxon>
        <taxon>Pseudomonadati</taxon>
        <taxon>Pseudomonadota</taxon>
        <taxon>Gammaproteobacteria</taxon>
        <taxon>Chromatiales</taxon>
        <taxon>Chromatiaceae</taxon>
        <taxon>Thiorhodococcus</taxon>
    </lineage>
</organism>
<dbReference type="PANTHER" id="PTHR43140">
    <property type="entry name" value="TYPE-1 RESTRICTION ENZYME ECOKI SPECIFICITY PROTEIN"/>
    <property type="match status" value="1"/>
</dbReference>
<evidence type="ECO:0000313" key="7">
    <source>
        <dbReference type="EMBL" id="MFD2112299.1"/>
    </source>
</evidence>
<feature type="compositionally biased region" description="Basic residues" evidence="5">
    <location>
        <begin position="495"/>
        <end position="508"/>
    </location>
</feature>
<dbReference type="PANTHER" id="PTHR43140:SF1">
    <property type="entry name" value="TYPE I RESTRICTION ENZYME ECOKI SPECIFICITY SUBUNIT"/>
    <property type="match status" value="1"/>
</dbReference>
<evidence type="ECO:0000256" key="3">
    <source>
        <dbReference type="ARBA" id="ARBA00023125"/>
    </source>
</evidence>
<dbReference type="InterPro" id="IPR051212">
    <property type="entry name" value="Type-I_RE_S_subunit"/>
</dbReference>
<feature type="domain" description="Type I restriction modification DNA specificity" evidence="6">
    <location>
        <begin position="361"/>
        <end position="434"/>
    </location>
</feature>
<dbReference type="Gene3D" id="3.90.220.20">
    <property type="entry name" value="DNA methylase specificity domains"/>
    <property type="match status" value="2"/>
</dbReference>
<evidence type="ECO:0000259" key="6">
    <source>
        <dbReference type="Pfam" id="PF01420"/>
    </source>
</evidence>
<name>A0ABW4Y899_9GAMM</name>
<dbReference type="GO" id="GO:0016787">
    <property type="term" value="F:hydrolase activity"/>
    <property type="evidence" value="ECO:0007669"/>
    <property type="project" value="UniProtKB-KW"/>
</dbReference>
<evidence type="ECO:0000256" key="2">
    <source>
        <dbReference type="ARBA" id="ARBA00022747"/>
    </source>
</evidence>
<evidence type="ECO:0000256" key="1">
    <source>
        <dbReference type="ARBA" id="ARBA00010923"/>
    </source>
</evidence>
<evidence type="ECO:0000256" key="4">
    <source>
        <dbReference type="SAM" id="Coils"/>
    </source>
</evidence>
<keyword evidence="2" id="KW-0680">Restriction system</keyword>
<accession>A0ABW4Y899</accession>
<dbReference type="SUPFAM" id="SSF116734">
    <property type="entry name" value="DNA methylase specificity domain"/>
    <property type="match status" value="2"/>
</dbReference>
<dbReference type="GO" id="GO:0004519">
    <property type="term" value="F:endonuclease activity"/>
    <property type="evidence" value="ECO:0007669"/>
    <property type="project" value="UniProtKB-KW"/>
</dbReference>
<feature type="region of interest" description="Disordered" evidence="5">
    <location>
        <begin position="488"/>
        <end position="508"/>
    </location>
</feature>
<sequence>MNQYPRIRLGDLCEKITDGTHHSPANFPQGAFKYITAKNIKPWGLDLTDLTYVDEETHREIFARCDVKRGDILYIKDGATTGVAAINPLDEEFSLLSSVGVLRPGKAVRSKYLLYALQDPETKAKMLDGVAGVAITRLTLRKLNDAEVPVAPLAVQDRIVSKLDELLSDLDAGVAELEAAQKKLAHYRQSLLKAAVEGVLTAEWRAENTPRETGADLLQRILTERRARWEARQLAKFQEQGKPPPKDWQKKYPEPVQPDTSGLPELPEGWVWASLDALIDEGPQNGLYLPGDRYGCGIPILRIDDYQIGWHRMRSELNLVDADASTIALYALQPGDMVINRVNSMTHLGKSLSITVTLDGVLFESNMMRLRFSSEVSLDYVSFYLGSHIGRARLTKDAKWAVNQASINQKDVRRTPIPLPPISEQVTIATMLQAQHGAVTSQATAIKHALQQSAAQRQNILRAAFSGQLVPQDPDDEPANVLLERIRAEREARGAVKKPRGRKAKEPA</sequence>
<keyword evidence="3" id="KW-0238">DNA-binding</keyword>
<feature type="coiled-coil region" evidence="4">
    <location>
        <begin position="163"/>
        <end position="197"/>
    </location>
</feature>
<gene>
    <name evidence="7" type="ORF">ACFSJC_10655</name>
</gene>